<dbReference type="CDD" id="cd17393">
    <property type="entry name" value="MFS_MosC_like"/>
    <property type="match status" value="1"/>
</dbReference>
<dbReference type="GO" id="GO:0016020">
    <property type="term" value="C:membrane"/>
    <property type="evidence" value="ECO:0007669"/>
    <property type="project" value="UniProtKB-SubCell"/>
</dbReference>
<keyword evidence="8" id="KW-1185">Reference proteome</keyword>
<dbReference type="InterPro" id="IPR051788">
    <property type="entry name" value="MFS_Transporter"/>
</dbReference>
<keyword evidence="3 5" id="KW-1133">Transmembrane helix</keyword>
<sequence length="388" mass="38614">MPTATPAGFPATASAPIGLAQRVATRVAFFIAGFGMSAWAPLVPYAKQRAGLDEASLGLLLLCLGVGSLVTMPLTGLLAPRLGCRLLIVCAALVIAVTLPLLATLDAPLALALALFLFGAGVGTVDVAVNIQAVLVEKAGDRALMSGFHGLFSVGGIAGAGGVSLLLSQGATPLWAALAVSALILLALGGAGRHLLPYAEGDSQGRGFALPHGIVLFIGLLTFISFLAEGAILDWSAVLLTARGQLPAAGAGLGYTAFALAMTLGRLTGDRLVRALGGRRILLGGGLLSAAGLALAVMASEWHLALLGFALVGLGASNIVPVLYSAIGRQQLMPSHQAVAAVTTLGYAGILAGPALIGLVAQGIGLPFALLGVAALLLVVAASARIGA</sequence>
<evidence type="ECO:0000259" key="6">
    <source>
        <dbReference type="PROSITE" id="PS50850"/>
    </source>
</evidence>
<dbReference type="Gene3D" id="1.20.1250.20">
    <property type="entry name" value="MFS general substrate transporter like domains"/>
    <property type="match status" value="2"/>
</dbReference>
<comment type="subcellular location">
    <subcellularLocation>
        <location evidence="1">Membrane</location>
        <topology evidence="1">Multi-pass membrane protein</topology>
    </subcellularLocation>
</comment>
<feature type="transmembrane region" description="Helical" evidence="5">
    <location>
        <begin position="86"/>
        <end position="103"/>
    </location>
</feature>
<feature type="transmembrane region" description="Helical" evidence="5">
    <location>
        <begin position="148"/>
        <end position="168"/>
    </location>
</feature>
<keyword evidence="4 5" id="KW-0472">Membrane</keyword>
<feature type="transmembrane region" description="Helical" evidence="5">
    <location>
        <begin position="27"/>
        <end position="46"/>
    </location>
</feature>
<feature type="transmembrane region" description="Helical" evidence="5">
    <location>
        <begin position="248"/>
        <end position="269"/>
    </location>
</feature>
<feature type="transmembrane region" description="Helical" evidence="5">
    <location>
        <begin position="109"/>
        <end position="136"/>
    </location>
</feature>
<feature type="transmembrane region" description="Helical" evidence="5">
    <location>
        <begin position="366"/>
        <end position="386"/>
    </location>
</feature>
<feature type="transmembrane region" description="Helical" evidence="5">
    <location>
        <begin position="281"/>
        <end position="299"/>
    </location>
</feature>
<reference evidence="7 8" key="1">
    <citation type="submission" date="2019-07" db="EMBL/GenBank/DDBJ databases">
        <title>Pseudomonas mangiferae sp. nov., isolated from bark of mango tree in Thailand.</title>
        <authorList>
            <person name="Srisuk N."/>
            <person name="Anurat P."/>
        </authorList>
    </citation>
    <scope>NUCLEOTIDE SEQUENCE [LARGE SCALE GENOMIC DNA]</scope>
    <source>
        <strain evidence="7 8">DMKU_BBB3-04</strain>
    </source>
</reference>
<evidence type="ECO:0000256" key="1">
    <source>
        <dbReference type="ARBA" id="ARBA00004141"/>
    </source>
</evidence>
<dbReference type="PANTHER" id="PTHR23514">
    <property type="entry name" value="BYPASS OF STOP CODON PROTEIN 6"/>
    <property type="match status" value="1"/>
</dbReference>
<proteinExistence type="predicted"/>
<feature type="transmembrane region" description="Helical" evidence="5">
    <location>
        <begin position="174"/>
        <end position="196"/>
    </location>
</feature>
<evidence type="ECO:0000313" key="8">
    <source>
        <dbReference type="Proteomes" id="UP000315235"/>
    </source>
</evidence>
<dbReference type="OrthoDB" id="9810941at2"/>
<feature type="domain" description="Major facilitator superfamily (MFS) profile" evidence="6">
    <location>
        <begin position="214"/>
        <end position="388"/>
    </location>
</feature>
<dbReference type="EMBL" id="VJOY01000001">
    <property type="protein sequence ID" value="TRX76753.1"/>
    <property type="molecule type" value="Genomic_DNA"/>
</dbReference>
<dbReference type="InterPro" id="IPR036259">
    <property type="entry name" value="MFS_trans_sf"/>
</dbReference>
<protein>
    <submittedName>
        <fullName evidence="7">MFS transporter</fullName>
    </submittedName>
</protein>
<dbReference type="InterPro" id="IPR020846">
    <property type="entry name" value="MFS_dom"/>
</dbReference>
<dbReference type="GO" id="GO:0022857">
    <property type="term" value="F:transmembrane transporter activity"/>
    <property type="evidence" value="ECO:0007669"/>
    <property type="project" value="InterPro"/>
</dbReference>
<feature type="transmembrane region" description="Helical" evidence="5">
    <location>
        <begin position="305"/>
        <end position="327"/>
    </location>
</feature>
<dbReference type="AlphaFoldDB" id="A0A553H4R2"/>
<feature type="transmembrane region" description="Helical" evidence="5">
    <location>
        <begin position="339"/>
        <end position="360"/>
    </location>
</feature>
<dbReference type="Pfam" id="PF07690">
    <property type="entry name" value="MFS_1"/>
    <property type="match status" value="1"/>
</dbReference>
<feature type="transmembrane region" description="Helical" evidence="5">
    <location>
        <begin position="208"/>
        <end position="228"/>
    </location>
</feature>
<evidence type="ECO:0000256" key="5">
    <source>
        <dbReference type="SAM" id="Phobius"/>
    </source>
</evidence>
<gene>
    <name evidence="7" type="ORF">FM069_01665</name>
</gene>
<dbReference type="PROSITE" id="PS50850">
    <property type="entry name" value="MFS"/>
    <property type="match status" value="1"/>
</dbReference>
<dbReference type="SUPFAM" id="SSF103473">
    <property type="entry name" value="MFS general substrate transporter"/>
    <property type="match status" value="1"/>
</dbReference>
<dbReference type="InterPro" id="IPR011701">
    <property type="entry name" value="MFS"/>
</dbReference>
<evidence type="ECO:0000256" key="2">
    <source>
        <dbReference type="ARBA" id="ARBA00022692"/>
    </source>
</evidence>
<organism evidence="7 8">
    <name type="scientific">Pseudomonas mangiferae</name>
    <dbReference type="NCBI Taxonomy" id="2593654"/>
    <lineage>
        <taxon>Bacteria</taxon>
        <taxon>Pseudomonadati</taxon>
        <taxon>Pseudomonadota</taxon>
        <taxon>Gammaproteobacteria</taxon>
        <taxon>Pseudomonadales</taxon>
        <taxon>Pseudomonadaceae</taxon>
        <taxon>Pseudomonas</taxon>
    </lineage>
</organism>
<feature type="transmembrane region" description="Helical" evidence="5">
    <location>
        <begin position="58"/>
        <end position="79"/>
    </location>
</feature>
<evidence type="ECO:0000313" key="7">
    <source>
        <dbReference type="EMBL" id="TRX76753.1"/>
    </source>
</evidence>
<accession>A0A553H4R2</accession>
<evidence type="ECO:0000256" key="4">
    <source>
        <dbReference type="ARBA" id="ARBA00023136"/>
    </source>
</evidence>
<comment type="caution">
    <text evidence="7">The sequence shown here is derived from an EMBL/GenBank/DDBJ whole genome shotgun (WGS) entry which is preliminary data.</text>
</comment>
<evidence type="ECO:0000256" key="3">
    <source>
        <dbReference type="ARBA" id="ARBA00022989"/>
    </source>
</evidence>
<dbReference type="RefSeq" id="WP_143486463.1">
    <property type="nucleotide sequence ID" value="NZ_VJOY01000001.1"/>
</dbReference>
<name>A0A553H4R2_9PSED</name>
<dbReference type="PANTHER" id="PTHR23514:SF13">
    <property type="entry name" value="INNER MEMBRANE PROTEIN YBJJ"/>
    <property type="match status" value="1"/>
</dbReference>
<dbReference type="Proteomes" id="UP000315235">
    <property type="component" value="Unassembled WGS sequence"/>
</dbReference>
<keyword evidence="2 5" id="KW-0812">Transmembrane</keyword>